<dbReference type="GO" id="GO:0009234">
    <property type="term" value="P:menaquinone biosynthetic process"/>
    <property type="evidence" value="ECO:0007669"/>
    <property type="project" value="UniProtKB-UniRule"/>
</dbReference>
<keyword evidence="2 4" id="KW-0474">Menaquinone biosynthesis</keyword>
<evidence type="ECO:0000313" key="6">
    <source>
        <dbReference type="Proteomes" id="UP000031518"/>
    </source>
</evidence>
<gene>
    <name evidence="4" type="primary">mqnD</name>
    <name evidence="5" type="ORF">PYK22_00384</name>
</gene>
<dbReference type="CDD" id="cd13636">
    <property type="entry name" value="PBP2_Af1704"/>
    <property type="match status" value="1"/>
</dbReference>
<comment type="function">
    <text evidence="4">Catalyzes the conversion of cyclic dehypoxanthine futalosine (cyclic DHFL) into 1,4-dihydroxy-6-naphthoate, a step in the biosynthesis of menaquinone (MK, vitamin K2).</text>
</comment>
<dbReference type="Proteomes" id="UP000031518">
    <property type="component" value="Unassembled WGS sequence"/>
</dbReference>
<dbReference type="InterPro" id="IPR003773">
    <property type="entry name" value="Menaquinone_biosynth"/>
</dbReference>
<evidence type="ECO:0000256" key="4">
    <source>
        <dbReference type="HAMAP-Rule" id="MF_00996"/>
    </source>
</evidence>
<evidence type="ECO:0000256" key="2">
    <source>
        <dbReference type="ARBA" id="ARBA00022428"/>
    </source>
</evidence>
<dbReference type="PANTHER" id="PTHR37167">
    <property type="entry name" value="1,4-DIHYDROXY-6-NAPHTOATE SYNTHASE"/>
    <property type="match status" value="1"/>
</dbReference>
<dbReference type="UniPathway" id="UPA00079"/>
<reference evidence="5 6" key="1">
    <citation type="submission" date="2013-12" db="EMBL/GenBank/DDBJ databases">
        <authorList>
            <person name="Stott M."/>
        </authorList>
    </citation>
    <scope>NUCLEOTIDE SEQUENCE [LARGE SCALE GENOMIC DNA]</scope>
    <source>
        <strain evidence="5 6">K22</strain>
    </source>
</reference>
<comment type="pathway">
    <text evidence="1 4">Quinol/quinone metabolism; menaquinone biosynthesis.</text>
</comment>
<keyword evidence="6" id="KW-1185">Reference proteome</keyword>
<reference evidence="5 6" key="2">
    <citation type="submission" date="2015-01" db="EMBL/GenBank/DDBJ databases">
        <title>Complete genome sequence of Pyrinomonas methylaliphatogenes type strain K22T.</title>
        <authorList>
            <person name="Lee K.C.Y."/>
            <person name="Power J.F."/>
            <person name="Dunfield P.F."/>
            <person name="Morgan X.C."/>
            <person name="Huttenhower C."/>
            <person name="Stott M.B."/>
        </authorList>
    </citation>
    <scope>NUCLEOTIDE SEQUENCE [LARGE SCALE GENOMIC DNA]</scope>
    <source>
        <strain evidence="5 6">K22</strain>
    </source>
</reference>
<dbReference type="HAMAP" id="MF_00996">
    <property type="entry name" value="MqnD"/>
    <property type="match status" value="1"/>
</dbReference>
<dbReference type="STRING" id="454194.PYK22_00384"/>
<dbReference type="EMBL" id="CBXV010000002">
    <property type="protein sequence ID" value="CDM64391.1"/>
    <property type="molecule type" value="Genomic_DNA"/>
</dbReference>
<dbReference type="Pfam" id="PF02621">
    <property type="entry name" value="VitK2_biosynth"/>
    <property type="match status" value="1"/>
</dbReference>
<keyword evidence="3 4" id="KW-0456">Lyase</keyword>
<sequence>MSEKTRTITVAHSPDSDDAFMFYALATNKIDTGELRFEHVLKDIQTLNESARRGEYDVTAISFHAYAYIADRYALLPCGASIGERYGPIVVARAPYAPEEIARLKIAVPGTLTSAFLALRIFCPAFEYEVIPFDQIITAVQQERCDAGLLIHEGQLFYQRLGLHKVLDLGEWWYERTSLPLPMGGNAVRRDLGHDLMRRIARYLRDSVRYALDHREDALHYAMNFARDMDERLADDFVRMWVNEWTLDYTERGREAVQRLLDEGAARGIIPHRVRVEFVEAD</sequence>
<protein>
    <recommendedName>
        <fullName evidence="4">1,4-dihydroxy-6-naphtoate synthase</fullName>
        <ecNumber evidence="4">4.1.99.29</ecNumber>
    </recommendedName>
    <alternativeName>
        <fullName evidence="4">Menaquinone biosynthetic enzyme MqnD</fullName>
    </alternativeName>
</protein>
<comment type="catalytic activity">
    <reaction evidence="4">
        <text>cyclic dehypoxanthinylfutalosinate = 1,4-dihydroxy-6-naphthoate + dihydroxyacetone</text>
        <dbReference type="Rhea" id="RHEA:33087"/>
        <dbReference type="ChEBI" id="CHEBI:16016"/>
        <dbReference type="ChEBI" id="CHEBI:64254"/>
        <dbReference type="ChEBI" id="CHEBI:64270"/>
        <dbReference type="EC" id="4.1.99.29"/>
    </reaction>
</comment>
<dbReference type="AlphaFoldDB" id="A0A0B6WTM2"/>
<dbReference type="GO" id="GO:0016830">
    <property type="term" value="F:carbon-carbon lyase activity"/>
    <property type="evidence" value="ECO:0007669"/>
    <property type="project" value="UniProtKB-UniRule"/>
</dbReference>
<dbReference type="EC" id="4.1.99.29" evidence="4"/>
<dbReference type="InterPro" id="IPR030869">
    <property type="entry name" value="MqnD"/>
</dbReference>
<feature type="active site" description="Proton acceptor" evidence="4">
    <location>
        <position position="152"/>
    </location>
</feature>
<proteinExistence type="inferred from homology"/>
<comment type="caution">
    <text evidence="4">Lacks conserved residue(s) required for the propagation of feature annotation.</text>
</comment>
<dbReference type="PANTHER" id="PTHR37167:SF1">
    <property type="entry name" value="1,4-DIHYDROXY-6-NAPHTOATE SYNTHASE"/>
    <property type="match status" value="1"/>
</dbReference>
<name>A0A0B6WTM2_9BACT</name>
<evidence type="ECO:0000313" key="5">
    <source>
        <dbReference type="EMBL" id="CDM64391.1"/>
    </source>
</evidence>
<dbReference type="SUPFAM" id="SSF53850">
    <property type="entry name" value="Periplasmic binding protein-like II"/>
    <property type="match status" value="1"/>
</dbReference>
<dbReference type="RefSeq" id="WP_041973842.1">
    <property type="nucleotide sequence ID" value="NZ_CBXV010000002.1"/>
</dbReference>
<evidence type="ECO:0000256" key="3">
    <source>
        <dbReference type="ARBA" id="ARBA00023239"/>
    </source>
</evidence>
<dbReference type="Gene3D" id="3.40.190.10">
    <property type="entry name" value="Periplasmic binding protein-like II"/>
    <property type="match status" value="2"/>
</dbReference>
<feature type="binding site" evidence="4">
    <location>
        <begin position="114"/>
        <end position="115"/>
    </location>
    <ligand>
        <name>substrate</name>
    </ligand>
</feature>
<organism evidence="5 6">
    <name type="scientific">Pyrinomonas methylaliphatogenes</name>
    <dbReference type="NCBI Taxonomy" id="454194"/>
    <lineage>
        <taxon>Bacteria</taxon>
        <taxon>Pseudomonadati</taxon>
        <taxon>Acidobacteriota</taxon>
        <taxon>Blastocatellia</taxon>
        <taxon>Blastocatellales</taxon>
        <taxon>Pyrinomonadaceae</taxon>
        <taxon>Pyrinomonas</taxon>
    </lineage>
</organism>
<comment type="similarity">
    <text evidence="4">Belongs to the MqnA/MqnD family. MqnD subfamily.</text>
</comment>
<dbReference type="OrthoDB" id="9809439at2"/>
<accession>A0A0B6WTM2</accession>
<evidence type="ECO:0000256" key="1">
    <source>
        <dbReference type="ARBA" id="ARBA00004863"/>
    </source>
</evidence>